<dbReference type="KEGG" id="fya:KMW28_15230"/>
<dbReference type="Proteomes" id="UP000678679">
    <property type="component" value="Chromosome 1"/>
</dbReference>
<dbReference type="AlphaFoldDB" id="A0AAX1N0A1"/>
<evidence type="ECO:0000313" key="2">
    <source>
        <dbReference type="EMBL" id="QWG01003.1"/>
    </source>
</evidence>
<dbReference type="EMBL" id="CP076132">
    <property type="protein sequence ID" value="QWG01003.1"/>
    <property type="molecule type" value="Genomic_DNA"/>
</dbReference>
<protein>
    <submittedName>
        <fullName evidence="2">Uncharacterized protein</fullName>
    </submittedName>
</protein>
<proteinExistence type="predicted"/>
<keyword evidence="3" id="KW-1185">Reference proteome</keyword>
<reference evidence="2 3" key="1">
    <citation type="submission" date="2021-05" db="EMBL/GenBank/DDBJ databases">
        <title>Comparative genomic studies on the polysaccharide-degrading batcterial strains of the Flammeovirga genus.</title>
        <authorList>
            <person name="Zewei F."/>
            <person name="Zheng Z."/>
            <person name="Yu L."/>
            <person name="Ruyue G."/>
            <person name="Yanhong M."/>
            <person name="Yuanyuan C."/>
            <person name="Jingyan G."/>
            <person name="Wenjun H."/>
        </authorList>
    </citation>
    <scope>NUCLEOTIDE SEQUENCE [LARGE SCALE GENOMIC DNA]</scope>
    <source>
        <strain evidence="2 3">NBRC:100898</strain>
    </source>
</reference>
<evidence type="ECO:0000256" key="1">
    <source>
        <dbReference type="SAM" id="SignalP"/>
    </source>
</evidence>
<gene>
    <name evidence="2" type="ORF">KMW28_15230</name>
</gene>
<evidence type="ECO:0000313" key="3">
    <source>
        <dbReference type="Proteomes" id="UP000678679"/>
    </source>
</evidence>
<organism evidence="2 3">
    <name type="scientific">Flammeovirga yaeyamensis</name>
    <dbReference type="NCBI Taxonomy" id="367791"/>
    <lineage>
        <taxon>Bacteria</taxon>
        <taxon>Pseudomonadati</taxon>
        <taxon>Bacteroidota</taxon>
        <taxon>Cytophagia</taxon>
        <taxon>Cytophagales</taxon>
        <taxon>Flammeovirgaceae</taxon>
        <taxon>Flammeovirga</taxon>
    </lineage>
</organism>
<feature type="signal peptide" evidence="1">
    <location>
        <begin position="1"/>
        <end position="19"/>
    </location>
</feature>
<accession>A0AAX1N0A1</accession>
<name>A0AAX1N0A1_9BACT</name>
<keyword evidence="1" id="KW-0732">Signal</keyword>
<dbReference type="RefSeq" id="WP_066205095.1">
    <property type="nucleotide sequence ID" value="NZ_CP076132.1"/>
</dbReference>
<sequence length="136" mass="15628">MKTLLTFIAALLLFLPDYANDRPIKKYDDANLKIYTHASAAGTAAYIFQDNGNVTYVLDYRDGSYYEYPGQYSISDNQIKIDLQAGKGKNNMGIEMSQLIPKRKHIELQVQSEDVIFDDEHFKHGRFELLENQKAK</sequence>
<feature type="chain" id="PRO_5043679300" evidence="1">
    <location>
        <begin position="20"/>
        <end position="136"/>
    </location>
</feature>